<dbReference type="eggNOG" id="KOG3105">
    <property type="taxonomic scope" value="Eukaryota"/>
</dbReference>
<dbReference type="EMBL" id="AMQM01005433">
    <property type="status" value="NOT_ANNOTATED_CDS"/>
    <property type="molecule type" value="Genomic_DNA"/>
</dbReference>
<dbReference type="EnsemblMetazoa" id="HelroT175813">
    <property type="protein sequence ID" value="HelroP175813"/>
    <property type="gene ID" value="HelroG175813"/>
</dbReference>
<reference evidence="2" key="3">
    <citation type="submission" date="2015-06" db="UniProtKB">
        <authorList>
            <consortium name="EnsemblMetazoa"/>
        </authorList>
    </citation>
    <scope>IDENTIFICATION</scope>
</reference>
<dbReference type="CTD" id="20205548"/>
<gene>
    <name evidence="2" type="primary">20205548</name>
    <name evidence="1" type="ORF">HELRODRAFT_175813</name>
</gene>
<reference evidence="1 3" key="2">
    <citation type="journal article" date="2013" name="Nature">
        <title>Insights into bilaterian evolution from three spiralian genomes.</title>
        <authorList>
            <person name="Simakov O."/>
            <person name="Marletaz F."/>
            <person name="Cho S.J."/>
            <person name="Edsinger-Gonzales E."/>
            <person name="Havlak P."/>
            <person name="Hellsten U."/>
            <person name="Kuo D.H."/>
            <person name="Larsson T."/>
            <person name="Lv J."/>
            <person name="Arendt D."/>
            <person name="Savage R."/>
            <person name="Osoegawa K."/>
            <person name="de Jong P."/>
            <person name="Grimwood J."/>
            <person name="Chapman J.A."/>
            <person name="Shapiro H."/>
            <person name="Aerts A."/>
            <person name="Otillar R.P."/>
            <person name="Terry A.Y."/>
            <person name="Boore J.L."/>
            <person name="Grigoriev I.V."/>
            <person name="Lindberg D.R."/>
            <person name="Seaver E.C."/>
            <person name="Weisblat D.A."/>
            <person name="Putnam N.H."/>
            <person name="Rokhsar D.S."/>
        </authorList>
    </citation>
    <scope>NUCLEOTIDE SEQUENCE</scope>
</reference>
<dbReference type="InParanoid" id="T1F9P9"/>
<accession>T1F9P9</accession>
<organism evidence="2 3">
    <name type="scientific">Helobdella robusta</name>
    <name type="common">Californian leech</name>
    <dbReference type="NCBI Taxonomy" id="6412"/>
    <lineage>
        <taxon>Eukaryota</taxon>
        <taxon>Metazoa</taxon>
        <taxon>Spiralia</taxon>
        <taxon>Lophotrochozoa</taxon>
        <taxon>Annelida</taxon>
        <taxon>Clitellata</taxon>
        <taxon>Hirudinea</taxon>
        <taxon>Rhynchobdellida</taxon>
        <taxon>Glossiphoniidae</taxon>
        <taxon>Helobdella</taxon>
    </lineage>
</organism>
<evidence type="ECO:0008006" key="4">
    <source>
        <dbReference type="Google" id="ProtNLM"/>
    </source>
</evidence>
<dbReference type="EMBL" id="AMQM01005432">
    <property type="status" value="NOT_ANNOTATED_CDS"/>
    <property type="molecule type" value="Genomic_DNA"/>
</dbReference>
<dbReference type="OrthoDB" id="9909311at2759"/>
<dbReference type="RefSeq" id="XP_009021446.1">
    <property type="nucleotide sequence ID" value="XM_009023198.1"/>
</dbReference>
<sequence length="152" mass="17386">MIGKKGFLRSGFLPENIFNADETGLYYRSLLQRSLVLKSDKRKGIKTAKEKITVLLACSQTGEKLPPLVIGYISKKILMLSLEERTVKRRGQFGHSPMVSSLEDFYCTGSKNYQCDTRKFMKHSRKVISQVEKLMLISPQFPMINCMNKITN</sequence>
<dbReference type="KEGG" id="hro:HELRODRAFT_175813"/>
<dbReference type="GeneID" id="20205548"/>
<dbReference type="AlphaFoldDB" id="T1F9P9"/>
<dbReference type="EMBL" id="KB096945">
    <property type="protein sequence ID" value="ESO00396.1"/>
    <property type="molecule type" value="Genomic_DNA"/>
</dbReference>
<evidence type="ECO:0000313" key="1">
    <source>
        <dbReference type="EMBL" id="ESO00396.1"/>
    </source>
</evidence>
<keyword evidence="3" id="KW-1185">Reference proteome</keyword>
<dbReference type="HOGENOM" id="CLU_1724298_0_0_1"/>
<evidence type="ECO:0000313" key="2">
    <source>
        <dbReference type="EnsemblMetazoa" id="HelroP175813"/>
    </source>
</evidence>
<proteinExistence type="predicted"/>
<dbReference type="Proteomes" id="UP000015101">
    <property type="component" value="Unassembled WGS sequence"/>
</dbReference>
<evidence type="ECO:0000313" key="3">
    <source>
        <dbReference type="Proteomes" id="UP000015101"/>
    </source>
</evidence>
<name>T1F9P9_HELRO</name>
<protein>
    <recommendedName>
        <fullName evidence="4">DDE-1 domain-containing protein</fullName>
    </recommendedName>
</protein>
<reference evidence="3" key="1">
    <citation type="submission" date="2012-12" db="EMBL/GenBank/DDBJ databases">
        <authorList>
            <person name="Hellsten U."/>
            <person name="Grimwood J."/>
            <person name="Chapman J.A."/>
            <person name="Shapiro H."/>
            <person name="Aerts A."/>
            <person name="Otillar R.P."/>
            <person name="Terry A.Y."/>
            <person name="Boore J.L."/>
            <person name="Simakov O."/>
            <person name="Marletaz F."/>
            <person name="Cho S.-J."/>
            <person name="Edsinger-Gonzales E."/>
            <person name="Havlak P."/>
            <person name="Kuo D.-H."/>
            <person name="Larsson T."/>
            <person name="Lv J."/>
            <person name="Arendt D."/>
            <person name="Savage R."/>
            <person name="Osoegawa K."/>
            <person name="de Jong P."/>
            <person name="Lindberg D.R."/>
            <person name="Seaver E.C."/>
            <person name="Weisblat D.A."/>
            <person name="Putnam N.H."/>
            <person name="Grigoriev I.V."/>
            <person name="Rokhsar D.S."/>
        </authorList>
    </citation>
    <scope>NUCLEOTIDE SEQUENCE</scope>
</reference>